<keyword evidence="1" id="KW-0378">Hydrolase</keyword>
<dbReference type="SMART" id="SM00855">
    <property type="entry name" value="PGAM"/>
    <property type="match status" value="1"/>
</dbReference>
<evidence type="ECO:0008006" key="6">
    <source>
        <dbReference type="Google" id="ProtNLM"/>
    </source>
</evidence>
<dbReference type="AlphaFoldDB" id="A0A2M7ALJ9"/>
<dbReference type="PANTHER" id="PTHR46517:SF1">
    <property type="entry name" value="FRUCTOSE-2,6-BISPHOSPHATASE TIGAR"/>
    <property type="match status" value="1"/>
</dbReference>
<protein>
    <recommendedName>
        <fullName evidence="6">Histidine phosphatase family protein</fullName>
    </recommendedName>
</protein>
<dbReference type="GO" id="GO:0005829">
    <property type="term" value="C:cytosol"/>
    <property type="evidence" value="ECO:0007669"/>
    <property type="project" value="TreeGrafter"/>
</dbReference>
<feature type="active site" description="Proton donor/acceptor" evidence="2">
    <location>
        <position position="95"/>
    </location>
</feature>
<accession>A0A2M7ALJ9</accession>
<evidence type="ECO:0000313" key="4">
    <source>
        <dbReference type="EMBL" id="PIU68224.1"/>
    </source>
</evidence>
<dbReference type="InterPro" id="IPR051695">
    <property type="entry name" value="Phosphoglycerate_Mutase"/>
</dbReference>
<dbReference type="InterPro" id="IPR029033">
    <property type="entry name" value="His_PPase_superfam"/>
</dbReference>
<dbReference type="Gene3D" id="3.40.50.1240">
    <property type="entry name" value="Phosphoglycerate mutase-like"/>
    <property type="match status" value="1"/>
</dbReference>
<sequence length="194" mass="22718">MRGGRHSIRRQKIMTIRITYFVHGTTTDNEKEISSGWHDVGLSNLGKRQSSKLRDFVRDRKFEAVFCSDLKRALDSARLMFGKTVPLIPDTRLRECNYGKYNAQPSVIVEPMQEKCVRKRFPGGESLEDVKARMVDFLEFLKQNYDGKKVAIVSHKVPQLALEILLRGKTWRQVFAEDWRKRKAWQPGWEYIVE</sequence>
<dbReference type="SUPFAM" id="SSF53254">
    <property type="entry name" value="Phosphoglycerate mutase-like"/>
    <property type="match status" value="1"/>
</dbReference>
<dbReference type="Pfam" id="PF00300">
    <property type="entry name" value="His_Phos_1"/>
    <property type="match status" value="1"/>
</dbReference>
<feature type="binding site" evidence="3">
    <location>
        <position position="72"/>
    </location>
    <ligand>
        <name>substrate</name>
    </ligand>
</feature>
<reference evidence="5" key="1">
    <citation type="submission" date="2017-09" db="EMBL/GenBank/DDBJ databases">
        <title>Depth-based differentiation of microbial function through sediment-hosted aquifers and enrichment of novel symbionts in the deep terrestrial subsurface.</title>
        <authorList>
            <person name="Probst A.J."/>
            <person name="Ladd B."/>
            <person name="Jarett J.K."/>
            <person name="Geller-Mcgrath D.E."/>
            <person name="Sieber C.M.K."/>
            <person name="Emerson J.B."/>
            <person name="Anantharaman K."/>
            <person name="Thomas B.C."/>
            <person name="Malmstrom R."/>
            <person name="Stieglmeier M."/>
            <person name="Klingl A."/>
            <person name="Woyke T."/>
            <person name="Ryan C.M."/>
            <person name="Banfield J.F."/>
        </authorList>
    </citation>
    <scope>NUCLEOTIDE SEQUENCE [LARGE SCALE GENOMIC DNA]</scope>
</reference>
<evidence type="ECO:0000256" key="1">
    <source>
        <dbReference type="ARBA" id="ARBA00022801"/>
    </source>
</evidence>
<dbReference type="GO" id="GO:0004331">
    <property type="term" value="F:fructose-2,6-bisphosphate 2-phosphatase activity"/>
    <property type="evidence" value="ECO:0007669"/>
    <property type="project" value="TreeGrafter"/>
</dbReference>
<dbReference type="CDD" id="cd07067">
    <property type="entry name" value="HP_PGM_like"/>
    <property type="match status" value="1"/>
</dbReference>
<organism evidence="4 5">
    <name type="scientific">candidate division WWE3 bacterium CG06_land_8_20_14_3_00_42_16</name>
    <dbReference type="NCBI Taxonomy" id="1975083"/>
    <lineage>
        <taxon>Bacteria</taxon>
        <taxon>Katanobacteria</taxon>
    </lineage>
</organism>
<comment type="caution">
    <text evidence="4">The sequence shown here is derived from an EMBL/GenBank/DDBJ whole genome shotgun (WGS) entry which is preliminary data.</text>
</comment>
<evidence type="ECO:0000256" key="3">
    <source>
        <dbReference type="PIRSR" id="PIRSR613078-2"/>
    </source>
</evidence>
<dbReference type="GO" id="GO:0043456">
    <property type="term" value="P:regulation of pentose-phosphate shunt"/>
    <property type="evidence" value="ECO:0007669"/>
    <property type="project" value="TreeGrafter"/>
</dbReference>
<feature type="binding site" evidence="3">
    <location>
        <begin position="95"/>
        <end position="98"/>
    </location>
    <ligand>
        <name>substrate</name>
    </ligand>
</feature>
<evidence type="ECO:0000313" key="5">
    <source>
        <dbReference type="Proteomes" id="UP000229916"/>
    </source>
</evidence>
<evidence type="ECO:0000256" key="2">
    <source>
        <dbReference type="PIRSR" id="PIRSR613078-1"/>
    </source>
</evidence>
<dbReference type="EMBL" id="PEWD01000091">
    <property type="protein sequence ID" value="PIU68224.1"/>
    <property type="molecule type" value="Genomic_DNA"/>
</dbReference>
<dbReference type="GO" id="GO:0045820">
    <property type="term" value="P:negative regulation of glycolytic process"/>
    <property type="evidence" value="ECO:0007669"/>
    <property type="project" value="TreeGrafter"/>
</dbReference>
<gene>
    <name evidence="4" type="ORF">COS81_04755</name>
</gene>
<dbReference type="InterPro" id="IPR013078">
    <property type="entry name" value="His_Pase_superF_clade-1"/>
</dbReference>
<dbReference type="PANTHER" id="PTHR46517">
    <property type="entry name" value="FRUCTOSE-2,6-BISPHOSPHATASE TIGAR"/>
    <property type="match status" value="1"/>
</dbReference>
<name>A0A2M7ALJ9_UNCKA</name>
<feature type="active site" description="Tele-phosphohistidine intermediate" evidence="2">
    <location>
        <position position="23"/>
    </location>
</feature>
<dbReference type="Proteomes" id="UP000229916">
    <property type="component" value="Unassembled WGS sequence"/>
</dbReference>
<proteinExistence type="predicted"/>